<dbReference type="Gene3D" id="1.10.4080.10">
    <property type="entry name" value="ADP-ribosylation/Crystallin J1"/>
    <property type="match status" value="1"/>
</dbReference>
<evidence type="ECO:0000256" key="5">
    <source>
        <dbReference type="ARBA" id="ARBA00042398"/>
    </source>
</evidence>
<keyword evidence="3" id="KW-0378">Hydrolase</keyword>
<comment type="catalytic activity">
    <reaction evidence="11">
        <text>alpha-NAD(+) + H2O = ADP-D-ribose + nicotinamide + H(+)</text>
        <dbReference type="Rhea" id="RHEA:68792"/>
        <dbReference type="ChEBI" id="CHEBI:15377"/>
        <dbReference type="ChEBI" id="CHEBI:15378"/>
        <dbReference type="ChEBI" id="CHEBI:17154"/>
        <dbReference type="ChEBI" id="CHEBI:57967"/>
        <dbReference type="ChEBI" id="CHEBI:77017"/>
    </reaction>
</comment>
<dbReference type="STRING" id="2282107.A0A286U5Z2"/>
<dbReference type="EC" id="3.2.1.143" evidence="2"/>
<evidence type="ECO:0000256" key="3">
    <source>
        <dbReference type="ARBA" id="ARBA00022801"/>
    </source>
</evidence>
<dbReference type="PANTHER" id="PTHR16222">
    <property type="entry name" value="ADP-RIBOSYLGLYCOHYDROLASE"/>
    <property type="match status" value="1"/>
</dbReference>
<evidence type="ECO:0000256" key="13">
    <source>
        <dbReference type="SAM" id="MobiDB-lite"/>
    </source>
</evidence>
<feature type="binding site" evidence="12">
    <location>
        <position position="295"/>
    </location>
    <ligand>
        <name>Mg(2+)</name>
        <dbReference type="ChEBI" id="CHEBI:18420"/>
        <label>1</label>
    </ligand>
</feature>
<gene>
    <name evidence="14" type="ORF">PNOK_0952500</name>
</gene>
<evidence type="ECO:0000256" key="6">
    <source>
        <dbReference type="ARBA" id="ARBA00042471"/>
    </source>
</evidence>
<evidence type="ECO:0000256" key="12">
    <source>
        <dbReference type="PIRSR" id="PIRSR605502-1"/>
    </source>
</evidence>
<feature type="binding site" evidence="12">
    <location>
        <position position="297"/>
    </location>
    <ligand>
        <name>Mg(2+)</name>
        <dbReference type="ChEBI" id="CHEBI:18420"/>
        <label>1</label>
    </ligand>
</feature>
<evidence type="ECO:0000256" key="2">
    <source>
        <dbReference type="ARBA" id="ARBA00012255"/>
    </source>
</evidence>
<feature type="binding site" evidence="12">
    <location>
        <position position="298"/>
    </location>
    <ligand>
        <name>Mg(2+)</name>
        <dbReference type="ChEBI" id="CHEBI:18420"/>
        <label>1</label>
    </ligand>
</feature>
<evidence type="ECO:0000313" key="14">
    <source>
        <dbReference type="EMBL" id="PAV14972.1"/>
    </source>
</evidence>
<dbReference type="AlphaFoldDB" id="A0A286U5Z2"/>
<sequence length="347" mass="38249">MEQNSSVTRSNVEPYMLGALYGLAVGDALGAPYEFQQRRSYIVSGQMEDSYIFMDEGKPLPAGTWTDDTSNALCLAATLNEKGSLDWKDFAQKLVAWYQNGYMSCIGYCFDIGNATRTALSTYINILDSSGSQRSKAPEFELSGSTKPSSSGNGSLMRLSPIPVFFFYSPAGDALAAAELQSRVTHSSQMCLESCRLATVQLIGFMSTSLGSNPLERKTRVLDPEFLLDGLDPNSLRFETREVTALRMGTWKTKAEEEIKTSGFVIHSHEAALWALWNTSSFEEGMLKLLPLGNDVDTVCAIYGQFAGALYGIDAIPVRWRSKLQKRDILEKEFGTLVRNAINRGHA</sequence>
<keyword evidence="12" id="KW-0460">Magnesium</keyword>
<feature type="compositionally biased region" description="Polar residues" evidence="13">
    <location>
        <begin position="143"/>
        <end position="154"/>
    </location>
</feature>
<organism evidence="14 15">
    <name type="scientific">Pyrrhoderma noxium</name>
    <dbReference type="NCBI Taxonomy" id="2282107"/>
    <lineage>
        <taxon>Eukaryota</taxon>
        <taxon>Fungi</taxon>
        <taxon>Dikarya</taxon>
        <taxon>Basidiomycota</taxon>
        <taxon>Agaricomycotina</taxon>
        <taxon>Agaricomycetes</taxon>
        <taxon>Hymenochaetales</taxon>
        <taxon>Hymenochaetaceae</taxon>
        <taxon>Pyrrhoderma</taxon>
    </lineage>
</organism>
<comment type="similarity">
    <text evidence="1">Belongs to the ADP-ribosylglycohydrolase family.</text>
</comment>
<keyword evidence="12" id="KW-0479">Metal-binding</keyword>
<feature type="binding site" evidence="12">
    <location>
        <position position="68"/>
    </location>
    <ligand>
        <name>Mg(2+)</name>
        <dbReference type="ChEBI" id="CHEBI:18420"/>
        <label>1</label>
    </ligand>
</feature>
<dbReference type="PANTHER" id="PTHR16222:SF24">
    <property type="entry name" value="ADP-RIBOSYLHYDROLASE ARH3"/>
    <property type="match status" value="1"/>
</dbReference>
<dbReference type="OrthoDB" id="2021138at2759"/>
<dbReference type="InterPro" id="IPR005502">
    <property type="entry name" value="Ribosyl_crysJ1"/>
</dbReference>
<dbReference type="InterPro" id="IPR036705">
    <property type="entry name" value="Ribosyl_crysJ1_sf"/>
</dbReference>
<accession>A0A286U5Z2</accession>
<feature type="binding site" evidence="12">
    <location>
        <position position="66"/>
    </location>
    <ligand>
        <name>Mg(2+)</name>
        <dbReference type="ChEBI" id="CHEBI:18420"/>
        <label>1</label>
    </ligand>
</feature>
<comment type="caution">
    <text evidence="14">The sequence shown here is derived from an EMBL/GenBank/DDBJ whole genome shotgun (WGS) entry which is preliminary data.</text>
</comment>
<proteinExistence type="inferred from homology"/>
<feature type="region of interest" description="Disordered" evidence="13">
    <location>
        <begin position="134"/>
        <end position="154"/>
    </location>
</feature>
<dbReference type="Pfam" id="PF03747">
    <property type="entry name" value="ADP_ribosyl_GH"/>
    <property type="match status" value="1"/>
</dbReference>
<evidence type="ECO:0000256" key="11">
    <source>
        <dbReference type="ARBA" id="ARBA00049015"/>
    </source>
</evidence>
<dbReference type="Proteomes" id="UP000217199">
    <property type="component" value="Unassembled WGS sequence"/>
</dbReference>
<comment type="cofactor">
    <cofactor evidence="12">
        <name>Mg(2+)</name>
        <dbReference type="ChEBI" id="CHEBI:18420"/>
    </cofactor>
    <text evidence="12">Binds 2 magnesium ions per subunit.</text>
</comment>
<dbReference type="InParanoid" id="A0A286U5Z2"/>
<dbReference type="EMBL" id="NBII01000011">
    <property type="protein sequence ID" value="PAV14972.1"/>
    <property type="molecule type" value="Genomic_DNA"/>
</dbReference>
<evidence type="ECO:0000256" key="1">
    <source>
        <dbReference type="ARBA" id="ARBA00010702"/>
    </source>
</evidence>
<feature type="binding site" evidence="12">
    <location>
        <position position="67"/>
    </location>
    <ligand>
        <name>Mg(2+)</name>
        <dbReference type="ChEBI" id="CHEBI:18420"/>
        <label>1</label>
    </ligand>
</feature>
<reference evidence="14 15" key="1">
    <citation type="journal article" date="2017" name="Mol. Ecol.">
        <title>Comparative and population genomic landscape of Phellinus noxius: A hypervariable fungus causing root rot in trees.</title>
        <authorList>
            <person name="Chung C.L."/>
            <person name="Lee T.J."/>
            <person name="Akiba M."/>
            <person name="Lee H.H."/>
            <person name="Kuo T.H."/>
            <person name="Liu D."/>
            <person name="Ke H.M."/>
            <person name="Yokoi T."/>
            <person name="Roa M.B."/>
            <person name="Lu M.J."/>
            <person name="Chang Y.Y."/>
            <person name="Ann P.J."/>
            <person name="Tsai J.N."/>
            <person name="Chen C.Y."/>
            <person name="Tzean S.S."/>
            <person name="Ota Y."/>
            <person name="Hattori T."/>
            <person name="Sahashi N."/>
            <person name="Liou R.F."/>
            <person name="Kikuchi T."/>
            <person name="Tsai I.J."/>
        </authorList>
    </citation>
    <scope>NUCLEOTIDE SEQUENCE [LARGE SCALE GENOMIC DNA]</scope>
    <source>
        <strain evidence="14 15">FFPRI411160</strain>
    </source>
</reference>
<protein>
    <recommendedName>
        <fullName evidence="4">ADP-ribosylhydrolase ARH3</fullName>
        <ecNumber evidence="2">3.2.1.143</ecNumber>
    </recommendedName>
    <alternativeName>
        <fullName evidence="5">ADP-ribose glycohydrolase ARH3</fullName>
    </alternativeName>
    <alternativeName>
        <fullName evidence="6">ADP-ribosylhydrolase 3</fullName>
    </alternativeName>
    <alternativeName>
        <fullName evidence="9">O-acetyl-ADP-ribose deacetylase ARH3</fullName>
    </alternativeName>
    <alternativeName>
        <fullName evidence="10">Poly(ADP-ribose) glycohydrolase ARH3</fullName>
    </alternativeName>
    <alternativeName>
        <fullName evidence="8">[Protein ADP-ribosylarginine] hydrolase-like protein 2</fullName>
    </alternativeName>
    <alternativeName>
        <fullName evidence="7">[Protein ADP-ribosylserine] hydrolase</fullName>
    </alternativeName>
</protein>
<dbReference type="SUPFAM" id="SSF101478">
    <property type="entry name" value="ADP-ribosylglycohydrolase"/>
    <property type="match status" value="1"/>
</dbReference>
<keyword evidence="15" id="KW-1185">Reference proteome</keyword>
<dbReference type="GO" id="GO:0046872">
    <property type="term" value="F:metal ion binding"/>
    <property type="evidence" value="ECO:0007669"/>
    <property type="project" value="UniProtKB-KW"/>
</dbReference>
<evidence type="ECO:0000256" key="4">
    <source>
        <dbReference type="ARBA" id="ARBA00041057"/>
    </source>
</evidence>
<evidence type="ECO:0000256" key="8">
    <source>
        <dbReference type="ARBA" id="ARBA00042850"/>
    </source>
</evidence>
<dbReference type="GO" id="GO:0004649">
    <property type="term" value="F:poly(ADP-ribose) glycohydrolase activity"/>
    <property type="evidence" value="ECO:0007669"/>
    <property type="project" value="UniProtKB-EC"/>
</dbReference>
<evidence type="ECO:0000256" key="7">
    <source>
        <dbReference type="ARBA" id="ARBA00042722"/>
    </source>
</evidence>
<evidence type="ECO:0000313" key="15">
    <source>
        <dbReference type="Proteomes" id="UP000217199"/>
    </source>
</evidence>
<name>A0A286U5Z2_9AGAM</name>
<evidence type="ECO:0000256" key="10">
    <source>
        <dbReference type="ARBA" id="ARBA00043193"/>
    </source>
</evidence>
<dbReference type="InterPro" id="IPR050792">
    <property type="entry name" value="ADP-ribosylglycohydrolase"/>
</dbReference>
<evidence type="ECO:0000256" key="9">
    <source>
        <dbReference type="ARBA" id="ARBA00043187"/>
    </source>
</evidence>